<accession>A0A150GVU6</accession>
<dbReference type="SUPFAM" id="SSF52980">
    <property type="entry name" value="Restriction endonuclease-like"/>
    <property type="match status" value="1"/>
</dbReference>
<gene>
    <name evidence="2" type="ORF">GPECTOR_6g863</name>
</gene>
<dbReference type="OrthoDB" id="535128at2759"/>
<comment type="caution">
    <text evidence="2">The sequence shown here is derived from an EMBL/GenBank/DDBJ whole genome shotgun (WGS) entry which is preliminary data.</text>
</comment>
<name>A0A150GVU6_GONPE</name>
<dbReference type="InterPro" id="IPR011335">
    <property type="entry name" value="Restrct_endonuc-II-like"/>
</dbReference>
<dbReference type="GO" id="GO:0006281">
    <property type="term" value="P:DNA repair"/>
    <property type="evidence" value="ECO:0007669"/>
    <property type="project" value="UniProtKB-ARBA"/>
</dbReference>
<feature type="compositionally biased region" description="Acidic residues" evidence="1">
    <location>
        <begin position="292"/>
        <end position="314"/>
    </location>
</feature>
<feature type="region of interest" description="Disordered" evidence="1">
    <location>
        <begin position="451"/>
        <end position="487"/>
    </location>
</feature>
<reference evidence="3" key="1">
    <citation type="journal article" date="2016" name="Nat. Commun.">
        <title>The Gonium pectorale genome demonstrates co-option of cell cycle regulation during the evolution of multicellularity.</title>
        <authorList>
            <person name="Hanschen E.R."/>
            <person name="Marriage T.N."/>
            <person name="Ferris P.J."/>
            <person name="Hamaji T."/>
            <person name="Toyoda A."/>
            <person name="Fujiyama A."/>
            <person name="Neme R."/>
            <person name="Noguchi H."/>
            <person name="Minakuchi Y."/>
            <person name="Suzuki M."/>
            <person name="Kawai-Toyooka H."/>
            <person name="Smith D.R."/>
            <person name="Sparks H."/>
            <person name="Anderson J."/>
            <person name="Bakaric R."/>
            <person name="Luria V."/>
            <person name="Karger A."/>
            <person name="Kirschner M.W."/>
            <person name="Durand P.M."/>
            <person name="Michod R.E."/>
            <person name="Nozaki H."/>
            <person name="Olson B.J."/>
        </authorList>
    </citation>
    <scope>NUCLEOTIDE SEQUENCE [LARGE SCALE GENOMIC DNA]</scope>
    <source>
        <strain evidence="3">NIES-2863</strain>
    </source>
</reference>
<dbReference type="STRING" id="33097.A0A150GVU6"/>
<dbReference type="AlphaFoldDB" id="A0A150GVU6"/>
<feature type="region of interest" description="Disordered" evidence="1">
    <location>
        <begin position="151"/>
        <end position="212"/>
    </location>
</feature>
<dbReference type="Proteomes" id="UP000075714">
    <property type="component" value="Unassembled WGS sequence"/>
</dbReference>
<feature type="compositionally biased region" description="Low complexity" evidence="1">
    <location>
        <begin position="19"/>
        <end position="41"/>
    </location>
</feature>
<organism evidence="2 3">
    <name type="scientific">Gonium pectorale</name>
    <name type="common">Green alga</name>
    <dbReference type="NCBI Taxonomy" id="33097"/>
    <lineage>
        <taxon>Eukaryota</taxon>
        <taxon>Viridiplantae</taxon>
        <taxon>Chlorophyta</taxon>
        <taxon>core chlorophytes</taxon>
        <taxon>Chlorophyceae</taxon>
        <taxon>CS clade</taxon>
        <taxon>Chlamydomonadales</taxon>
        <taxon>Volvocaceae</taxon>
        <taxon>Gonium</taxon>
    </lineage>
</organism>
<feature type="region of interest" description="Disordered" evidence="1">
    <location>
        <begin position="277"/>
        <end position="327"/>
    </location>
</feature>
<feature type="compositionally biased region" description="Basic and acidic residues" evidence="1">
    <location>
        <begin position="164"/>
        <end position="175"/>
    </location>
</feature>
<sequence>MARKKTAQGRKAKKKRPNGAEGSQAANAEAARGPAPAPGRASGWGGGGGRGGAASGPVPNLFWGHVSMEQLRATPRFVGLPEAEQLMPLPSAALARYLRQESAAWAALHPGLLSTGLLKEALGLREPRAARQLGGRNESSHAPLLAAWNHLRAPHPLPPPLGPRAEEETRQRALADMEQALQRQRQRQRQGQDGSAEAEAEAEGGPPDDGSPCGRYRRCAAALSGGGLVGVRCAWGKAAEGAALAALLQMFPGSRLHEADQLRAALAWLLSRVPIDPGEGADGDGDGKSGSDEPDAGQEGHEDEEWEEAEDRDPESEHQLSEAGTEEEDALLLAASSGVRRGGKGRLVSELVLSDPGPRRAVPPLWVPQVQMHMAAAGCASGLIVSRSATKGLMVFRMWRDDEYVQRMMELLERVSAEYVRPGRPPPPDMFAREPAYVAFLSTTCRLARGATPLTPSPWRPAGGPPDRDLAFVTRSQPGAGNQGNGA</sequence>
<feature type="region of interest" description="Disordered" evidence="1">
    <location>
        <begin position="1"/>
        <end position="53"/>
    </location>
</feature>
<keyword evidence="3" id="KW-1185">Reference proteome</keyword>
<dbReference type="EMBL" id="LSYV01000007">
    <property type="protein sequence ID" value="KXZ53945.1"/>
    <property type="molecule type" value="Genomic_DNA"/>
</dbReference>
<dbReference type="InterPro" id="IPR011604">
    <property type="entry name" value="PDDEXK-like_dom_sf"/>
</dbReference>
<feature type="compositionally biased region" description="Gly residues" evidence="1">
    <location>
        <begin position="42"/>
        <end position="53"/>
    </location>
</feature>
<feature type="compositionally biased region" description="Basic residues" evidence="1">
    <location>
        <begin position="1"/>
        <end position="17"/>
    </location>
</feature>
<proteinExistence type="predicted"/>
<evidence type="ECO:0000256" key="1">
    <source>
        <dbReference type="SAM" id="MobiDB-lite"/>
    </source>
</evidence>
<evidence type="ECO:0000313" key="3">
    <source>
        <dbReference type="Proteomes" id="UP000075714"/>
    </source>
</evidence>
<evidence type="ECO:0000313" key="2">
    <source>
        <dbReference type="EMBL" id="KXZ53945.1"/>
    </source>
</evidence>
<protein>
    <submittedName>
        <fullName evidence="2">Uncharacterized protein</fullName>
    </submittedName>
</protein>
<dbReference type="Gene3D" id="3.90.320.10">
    <property type="match status" value="1"/>
</dbReference>